<sequence>MDWTAWFAWFDARDADLAREVVQRGIAALFLIAFLSTLNQFRPLLGEHGLLPVPSLLRAVDDAERRVRERAERAGERVGRLGRTRRRGFLGPTIFRRWGYSDARLVAVCAAGMVLAASVVIGLPQLGPPWVPMLAFLAMWALYLSIVSVGQTFYGFGWEMLLCEAGFLVAFLGSREVPPPLPTIVLVWWLVFRLEFGAGMIKIRGDRAWRDLTALYYHHETQPMPGPLSRQAHLLPKWFHRLEVIGNHAAQLVVPFLLFAPQPVRTIAAAIIIGTQLWLVVTGNFAWLNWITIVLAFGAVGDGVVRWLLPWLPLDAIETPTDAASPPWWIAIVLIVTALILWLSRHPFMNLVSKRQLMNASFDRYMLVNAYGAFGSVTRQRVEIVVEGTADDPRDAAAEWREYAFKGKPGDARRIPRQYAPYHLRLDWLMWFLPLGRLEEAWFLRFLERLLEADATTLRLLAHDPFGGERPRSVRARTELYRFSTREEHRRTRDVWMRHPLGIAIPPLSLDDPVRDDWDDLD</sequence>
<evidence type="ECO:0000256" key="7">
    <source>
        <dbReference type="SAM" id="Phobius"/>
    </source>
</evidence>
<feature type="domain" description="Lipase maturation factor 1/2 N-terminal" evidence="8">
    <location>
        <begin position="154"/>
        <end position="305"/>
    </location>
</feature>
<dbReference type="RefSeq" id="WP_328289280.1">
    <property type="nucleotide sequence ID" value="NZ_BAAAIB010000002.1"/>
</dbReference>
<evidence type="ECO:0000256" key="6">
    <source>
        <dbReference type="ARBA" id="ARBA00023136"/>
    </source>
</evidence>
<dbReference type="Pfam" id="PF25179">
    <property type="entry name" value="LMF1_C"/>
    <property type="match status" value="1"/>
</dbReference>
<comment type="similarity">
    <text evidence="2">Belongs to the lipase maturation factor family.</text>
</comment>
<proteinExistence type="inferred from homology"/>
<accession>A0A6I3M9Q1</accession>
<feature type="transmembrane region" description="Helical" evidence="7">
    <location>
        <begin position="328"/>
        <end position="348"/>
    </location>
</feature>
<feature type="transmembrane region" description="Helical" evidence="7">
    <location>
        <begin position="264"/>
        <end position="281"/>
    </location>
</feature>
<dbReference type="PANTHER" id="PTHR14463:SF10">
    <property type="entry name" value="LIPASE MATURATION FACTOR 1"/>
    <property type="match status" value="1"/>
</dbReference>
<evidence type="ECO:0000256" key="1">
    <source>
        <dbReference type="ARBA" id="ARBA00004477"/>
    </source>
</evidence>
<protein>
    <submittedName>
        <fullName evidence="10">Lipase maturation factor family protein</fullName>
    </submittedName>
</protein>
<dbReference type="Proteomes" id="UP000433071">
    <property type="component" value="Unassembled WGS sequence"/>
</dbReference>
<feature type="transmembrane region" description="Helical" evidence="7">
    <location>
        <begin position="180"/>
        <end position="201"/>
    </location>
</feature>
<dbReference type="EMBL" id="WMLB01000037">
    <property type="protein sequence ID" value="MTH69935.1"/>
    <property type="molecule type" value="Genomic_DNA"/>
</dbReference>
<feature type="transmembrane region" description="Helical" evidence="7">
    <location>
        <begin position="288"/>
        <end position="308"/>
    </location>
</feature>
<comment type="caution">
    <text evidence="10">The sequence shown here is derived from an EMBL/GenBank/DDBJ whole genome shotgun (WGS) entry which is preliminary data.</text>
</comment>
<evidence type="ECO:0000256" key="5">
    <source>
        <dbReference type="ARBA" id="ARBA00022989"/>
    </source>
</evidence>
<dbReference type="GO" id="GO:0051604">
    <property type="term" value="P:protein maturation"/>
    <property type="evidence" value="ECO:0007669"/>
    <property type="project" value="InterPro"/>
</dbReference>
<name>A0A6I3M9Q1_9MICO</name>
<dbReference type="InterPro" id="IPR057433">
    <property type="entry name" value="LMF1/2_C"/>
</dbReference>
<keyword evidence="11" id="KW-1185">Reference proteome</keyword>
<feature type="domain" description="Lipase maturation factor 1/2 C-terminal" evidence="9">
    <location>
        <begin position="367"/>
        <end position="502"/>
    </location>
</feature>
<keyword evidence="6 7" id="KW-0472">Membrane</keyword>
<organism evidence="10 11">
    <name type="scientific">Agromyces bracchium</name>
    <dbReference type="NCBI Taxonomy" id="88376"/>
    <lineage>
        <taxon>Bacteria</taxon>
        <taxon>Bacillati</taxon>
        <taxon>Actinomycetota</taxon>
        <taxon>Actinomycetes</taxon>
        <taxon>Micrococcales</taxon>
        <taxon>Microbacteriaceae</taxon>
        <taxon>Agromyces</taxon>
    </lineage>
</organism>
<reference evidence="10 11" key="1">
    <citation type="submission" date="2019-11" db="EMBL/GenBank/DDBJ databases">
        <title>Agromyces kandeliae sp. nov., isolated from mangrove soil.</title>
        <authorList>
            <person name="Wang R."/>
        </authorList>
    </citation>
    <scope>NUCLEOTIDE SEQUENCE [LARGE SCALE GENOMIC DNA]</scope>
    <source>
        <strain evidence="10 11">JCM 11433</strain>
    </source>
</reference>
<evidence type="ECO:0000256" key="3">
    <source>
        <dbReference type="ARBA" id="ARBA00022692"/>
    </source>
</evidence>
<evidence type="ECO:0000259" key="9">
    <source>
        <dbReference type="Pfam" id="PF25179"/>
    </source>
</evidence>
<evidence type="ECO:0000256" key="2">
    <source>
        <dbReference type="ARBA" id="ARBA00005512"/>
    </source>
</evidence>
<feature type="transmembrane region" description="Helical" evidence="7">
    <location>
        <begin position="105"/>
        <end position="124"/>
    </location>
</feature>
<evidence type="ECO:0000259" key="8">
    <source>
        <dbReference type="Pfam" id="PF06762"/>
    </source>
</evidence>
<comment type="subcellular location">
    <subcellularLocation>
        <location evidence="1">Endoplasmic reticulum membrane</location>
        <topology evidence="1">Multi-pass membrane protein</topology>
    </subcellularLocation>
</comment>
<dbReference type="InterPro" id="IPR009613">
    <property type="entry name" value="LMF"/>
</dbReference>
<dbReference type="InterPro" id="IPR057434">
    <property type="entry name" value="LMF1/2_N"/>
</dbReference>
<dbReference type="PANTHER" id="PTHR14463">
    <property type="entry name" value="LIPASE MATURATION FACTOR"/>
    <property type="match status" value="1"/>
</dbReference>
<evidence type="ECO:0000313" key="10">
    <source>
        <dbReference type="EMBL" id="MTH69935.1"/>
    </source>
</evidence>
<gene>
    <name evidence="10" type="ORF">GJ743_16300</name>
</gene>
<keyword evidence="4" id="KW-0256">Endoplasmic reticulum</keyword>
<feature type="transmembrane region" description="Helical" evidence="7">
    <location>
        <begin position="130"/>
        <end position="149"/>
    </location>
</feature>
<dbReference type="AlphaFoldDB" id="A0A6I3M9Q1"/>
<keyword evidence="3 7" id="KW-0812">Transmembrane</keyword>
<keyword evidence="5 7" id="KW-1133">Transmembrane helix</keyword>
<dbReference type="Pfam" id="PF06762">
    <property type="entry name" value="LMF1"/>
    <property type="match status" value="1"/>
</dbReference>
<evidence type="ECO:0000256" key="4">
    <source>
        <dbReference type="ARBA" id="ARBA00022824"/>
    </source>
</evidence>
<evidence type="ECO:0000313" key="11">
    <source>
        <dbReference type="Proteomes" id="UP000433071"/>
    </source>
</evidence>